<organism evidence="2">
    <name type="scientific">Haptolina ericina</name>
    <dbReference type="NCBI Taxonomy" id="156174"/>
    <lineage>
        <taxon>Eukaryota</taxon>
        <taxon>Haptista</taxon>
        <taxon>Haptophyta</taxon>
        <taxon>Prymnesiophyceae</taxon>
        <taxon>Prymnesiales</taxon>
        <taxon>Prymnesiaceae</taxon>
        <taxon>Haptolina</taxon>
    </lineage>
</organism>
<reference evidence="2" key="1">
    <citation type="submission" date="2021-01" db="EMBL/GenBank/DDBJ databases">
        <authorList>
            <person name="Corre E."/>
            <person name="Pelletier E."/>
            <person name="Niang G."/>
            <person name="Scheremetjew M."/>
            <person name="Finn R."/>
            <person name="Kale V."/>
            <person name="Holt S."/>
            <person name="Cochrane G."/>
            <person name="Meng A."/>
            <person name="Brown T."/>
            <person name="Cohen L."/>
        </authorList>
    </citation>
    <scope>NUCLEOTIDE SEQUENCE</scope>
    <source>
        <strain evidence="2">CCMP281</strain>
    </source>
</reference>
<accession>A0A6T9HDL8</accession>
<dbReference type="EMBL" id="HBHX01035961">
    <property type="protein sequence ID" value="CAE0119264.1"/>
    <property type="molecule type" value="Transcribed_RNA"/>
</dbReference>
<proteinExistence type="predicted"/>
<evidence type="ECO:0000313" key="1">
    <source>
        <dbReference type="EMBL" id="CAE0119263.1"/>
    </source>
</evidence>
<dbReference type="EMBL" id="HBHX01035960">
    <property type="protein sequence ID" value="CAE0119263.1"/>
    <property type="molecule type" value="Transcribed_RNA"/>
</dbReference>
<name>A0A6T9HDL8_9EUKA</name>
<protein>
    <submittedName>
        <fullName evidence="2">Uncharacterized protein</fullName>
    </submittedName>
</protein>
<gene>
    <name evidence="1" type="ORF">HERI1096_LOCUS19962</name>
    <name evidence="2" type="ORF">HERI1096_LOCUS19963</name>
</gene>
<evidence type="ECO:0000313" key="2">
    <source>
        <dbReference type="EMBL" id="CAE0119264.1"/>
    </source>
</evidence>
<sequence>MLPRAALRSIHSGGSWSAAAVAQPLARLALDTREAWIVDVGTAPRNGYVGPTYDGTLNPHIGHTMAYVRPGDILRLYNVTPPHAFTAALVVEENQGVADNATARLPPLPAALRSRVEPDSIAIFKVRFRLMDGTDGALQLADFGVLVQVDRFSSAGAVLRQNYLHDSYNNVGRLAANLTFGPGNVVDRANDGFHVSYDIASYNFLEGALGTRNITIADNSFSRVQGCGHGRLGTRGCDHVCTNMSCILSHVDGMFRDQVHERGNSVSPD</sequence>
<dbReference type="AlphaFoldDB" id="A0A6T9HDL8"/>